<dbReference type="Proteomes" id="UP000292781">
    <property type="component" value="Unassembled WGS sequence"/>
</dbReference>
<sequence length="68" mass="7458">MPSEDSPQGFRSLVERIQARDGDAPAAPSGRPVIRRPTRARAIEAPAESAPRTPKGATSPRLLERRWL</sequence>
<organism evidence="2 3">
    <name type="scientific">Siculibacillus lacustris</name>
    <dbReference type="NCBI Taxonomy" id="1549641"/>
    <lineage>
        <taxon>Bacteria</taxon>
        <taxon>Pseudomonadati</taxon>
        <taxon>Pseudomonadota</taxon>
        <taxon>Alphaproteobacteria</taxon>
        <taxon>Hyphomicrobiales</taxon>
        <taxon>Ancalomicrobiaceae</taxon>
        <taxon>Siculibacillus</taxon>
    </lineage>
</organism>
<evidence type="ECO:0000313" key="2">
    <source>
        <dbReference type="EMBL" id="TBW34304.1"/>
    </source>
</evidence>
<dbReference type="RefSeq" id="WP_131311143.1">
    <property type="nucleotide sequence ID" value="NZ_SJFN01000035.1"/>
</dbReference>
<dbReference type="AlphaFoldDB" id="A0A4Q9VGY7"/>
<reference evidence="2 3" key="1">
    <citation type="submission" date="2019-02" db="EMBL/GenBank/DDBJ databases">
        <title>Siculibacillus lacustris gen. nov., sp. nov., a new rosette-forming bacterium isolated from a freshwater crater lake (Lake St. Ana, Romania).</title>
        <authorList>
            <person name="Felfoldi T."/>
            <person name="Marton Z."/>
            <person name="Szabo A."/>
            <person name="Mentes A."/>
            <person name="Boka K."/>
            <person name="Marialigeti K."/>
            <person name="Mathe I."/>
            <person name="Koncz M."/>
            <person name="Schumann P."/>
            <person name="Toth E."/>
        </authorList>
    </citation>
    <scope>NUCLEOTIDE SEQUENCE [LARGE SCALE GENOMIC DNA]</scope>
    <source>
        <strain evidence="2 3">SA-279</strain>
    </source>
</reference>
<feature type="region of interest" description="Disordered" evidence="1">
    <location>
        <begin position="18"/>
        <end position="68"/>
    </location>
</feature>
<evidence type="ECO:0000313" key="3">
    <source>
        <dbReference type="Proteomes" id="UP000292781"/>
    </source>
</evidence>
<dbReference type="EMBL" id="SJFN01000035">
    <property type="protein sequence ID" value="TBW34304.1"/>
    <property type="molecule type" value="Genomic_DNA"/>
</dbReference>
<protein>
    <submittedName>
        <fullName evidence="2">Uncharacterized protein</fullName>
    </submittedName>
</protein>
<accession>A0A4Q9VGY7</accession>
<proteinExistence type="predicted"/>
<keyword evidence="3" id="KW-1185">Reference proteome</keyword>
<evidence type="ECO:0000256" key="1">
    <source>
        <dbReference type="SAM" id="MobiDB-lite"/>
    </source>
</evidence>
<name>A0A4Q9VGY7_9HYPH</name>
<comment type="caution">
    <text evidence="2">The sequence shown here is derived from an EMBL/GenBank/DDBJ whole genome shotgun (WGS) entry which is preliminary data.</text>
</comment>
<gene>
    <name evidence="2" type="ORF">EYW49_18660</name>
</gene>